<gene>
    <name evidence="3" type="ORF">AFERRI_340002</name>
</gene>
<name>A0A060UTG2_9PROT</name>
<feature type="transmembrane region" description="Helical" evidence="2">
    <location>
        <begin position="171"/>
        <end position="192"/>
    </location>
</feature>
<reference evidence="3" key="2">
    <citation type="submission" date="2014-07" db="EMBL/GenBank/DDBJ databases">
        <title>Initial genome analysis of the psychrotolerant acidophile Acidithiobacillus ferrivorans CF27: insights into iron and sulfur oxidation pathways and into biofilm formation.</title>
        <authorList>
            <person name="Talla E."/>
            <person name="Hedrich S."/>
            <person name="Mangenot S."/>
            <person name="Ji B."/>
            <person name="Johnson D.B."/>
            <person name="Barbe V."/>
            <person name="Bonnefoy V."/>
        </authorList>
    </citation>
    <scope>NUCLEOTIDE SEQUENCE [LARGE SCALE GENOMIC DNA]</scope>
    <source>
        <strain evidence="3">CF27</strain>
    </source>
</reference>
<dbReference type="InterPro" id="IPR025570">
    <property type="entry name" value="DUF4337"/>
</dbReference>
<organism evidence="3">
    <name type="scientific">Acidithiobacillus ferrivorans</name>
    <dbReference type="NCBI Taxonomy" id="160808"/>
    <lineage>
        <taxon>Bacteria</taxon>
        <taxon>Pseudomonadati</taxon>
        <taxon>Pseudomonadota</taxon>
        <taxon>Acidithiobacillia</taxon>
        <taxon>Acidithiobacillales</taxon>
        <taxon>Acidithiobacillaceae</taxon>
        <taxon>Acidithiobacillus</taxon>
    </lineage>
</organism>
<protein>
    <recommendedName>
        <fullName evidence="4">DUF4337 domain-containing protein</fullName>
    </recommendedName>
</protein>
<keyword evidence="2" id="KW-0812">Transmembrane</keyword>
<dbReference type="EMBL" id="CCCS020000028">
    <property type="protein sequence ID" value="CDQ09859.1"/>
    <property type="molecule type" value="Genomic_DNA"/>
</dbReference>
<evidence type="ECO:0000256" key="1">
    <source>
        <dbReference type="SAM" id="MobiDB-lite"/>
    </source>
</evidence>
<evidence type="ECO:0008006" key="4">
    <source>
        <dbReference type="Google" id="ProtNLM"/>
    </source>
</evidence>
<comment type="caution">
    <text evidence="3">The sequence shown here is derived from an EMBL/GenBank/DDBJ whole genome shotgun (WGS) entry which is preliminary data.</text>
</comment>
<evidence type="ECO:0000313" key="3">
    <source>
        <dbReference type="EMBL" id="CDQ09859.1"/>
    </source>
</evidence>
<dbReference type="Pfam" id="PF14235">
    <property type="entry name" value="DUF4337"/>
    <property type="match status" value="1"/>
</dbReference>
<feature type="transmembrane region" description="Helical" evidence="2">
    <location>
        <begin position="146"/>
        <end position="165"/>
    </location>
</feature>
<feature type="transmembrane region" description="Helical" evidence="2">
    <location>
        <begin position="29"/>
        <end position="49"/>
    </location>
</feature>
<evidence type="ECO:0000256" key="2">
    <source>
        <dbReference type="SAM" id="Phobius"/>
    </source>
</evidence>
<sequence length="193" mass="21209">MSEGLHTHAPHEEAVHEAAESHNPKKHSLYQWIAIFTALLATIGAIVSYQGTHLMNEVLLAKNEAVLEKAKATDQWNYYQAISTKEHLMDLAVAMTPTSKNAPFQKKIAKYKQQKKEVQLQAEHLDQLSNSANQHSAQLDKPHNDMAIAMIFLQIAISLASVTALTGRTWLFGMAILSAIGGIGLWGMALSLA</sequence>
<keyword evidence="2" id="KW-1133">Transmembrane helix</keyword>
<accession>A0A060UTG2</accession>
<dbReference type="AlphaFoldDB" id="A0A060UTG2"/>
<proteinExistence type="predicted"/>
<feature type="region of interest" description="Disordered" evidence="1">
    <location>
        <begin position="1"/>
        <end position="21"/>
    </location>
</feature>
<dbReference type="RefSeq" id="WP_035192160.1">
    <property type="nucleotide sequence ID" value="NZ_CCCS020000028.1"/>
</dbReference>
<keyword evidence="2" id="KW-0472">Membrane</keyword>
<reference evidence="3" key="1">
    <citation type="submission" date="2014-03" db="EMBL/GenBank/DDBJ databases">
        <authorList>
            <person name="Genoscope - CEA"/>
        </authorList>
    </citation>
    <scope>NUCLEOTIDE SEQUENCE [LARGE SCALE GENOMIC DNA]</scope>
    <source>
        <strain evidence="3">CF27</strain>
    </source>
</reference>